<dbReference type="Gene3D" id="3.10.350.10">
    <property type="entry name" value="LysM domain"/>
    <property type="match status" value="1"/>
</dbReference>
<evidence type="ECO:0000313" key="12">
    <source>
        <dbReference type="EMBL" id="EAR28941.1"/>
    </source>
</evidence>
<dbReference type="HOGENOM" id="CLU_014322_2_3_6"/>
<keyword evidence="8" id="KW-0961">Cell wall biogenesis/degradation</keyword>
<dbReference type="InterPro" id="IPR050695">
    <property type="entry name" value="N-acetylmuramoyl_amidase_3"/>
</dbReference>
<evidence type="ECO:0000313" key="13">
    <source>
        <dbReference type="Proteomes" id="UP000006201"/>
    </source>
</evidence>
<dbReference type="Gene3D" id="3.40.630.40">
    <property type="entry name" value="Zn-dependent exopeptidases"/>
    <property type="match status" value="1"/>
</dbReference>
<dbReference type="PROSITE" id="PS51257">
    <property type="entry name" value="PROKAR_LIPOPROTEIN"/>
    <property type="match status" value="1"/>
</dbReference>
<dbReference type="GO" id="GO:0030288">
    <property type="term" value="C:outer membrane-bounded periplasmic space"/>
    <property type="evidence" value="ECO:0007669"/>
    <property type="project" value="TreeGrafter"/>
</dbReference>
<dbReference type="GO" id="GO:0009253">
    <property type="term" value="P:peptidoglycan catabolic process"/>
    <property type="evidence" value="ECO:0007669"/>
    <property type="project" value="InterPro"/>
</dbReference>
<name>A4C8M6_9GAMM</name>
<dbReference type="PANTHER" id="PTHR30404:SF6">
    <property type="entry name" value="N-ACETYLMURAMOYL-L-ALANINE AMIDASE AMIB"/>
    <property type="match status" value="1"/>
</dbReference>
<dbReference type="EMBL" id="AAOH01000003">
    <property type="protein sequence ID" value="EAR28941.1"/>
    <property type="molecule type" value="Genomic_DNA"/>
</dbReference>
<evidence type="ECO:0000256" key="10">
    <source>
        <dbReference type="SAM" id="SignalP"/>
    </source>
</evidence>
<dbReference type="PROSITE" id="PS51782">
    <property type="entry name" value="LYSM"/>
    <property type="match status" value="1"/>
</dbReference>
<dbReference type="AlphaFoldDB" id="A4C8M6"/>
<feature type="domain" description="LysM" evidence="11">
    <location>
        <begin position="410"/>
        <end position="453"/>
    </location>
</feature>
<feature type="chain" id="PRO_5002667094" description="N-acetylmuramoyl-L-alanine amidase AmiC" evidence="10">
    <location>
        <begin position="28"/>
        <end position="456"/>
    </location>
</feature>
<dbReference type="Proteomes" id="UP000006201">
    <property type="component" value="Unassembled WGS sequence"/>
</dbReference>
<keyword evidence="6" id="KW-0574">Periplasm</keyword>
<dbReference type="CDD" id="cd02696">
    <property type="entry name" value="MurNAc-LAA"/>
    <property type="match status" value="1"/>
</dbReference>
<evidence type="ECO:0000259" key="11">
    <source>
        <dbReference type="PROSITE" id="PS51782"/>
    </source>
</evidence>
<gene>
    <name evidence="12" type="ORF">PTD2_07854</name>
</gene>
<dbReference type="PANTHER" id="PTHR30404">
    <property type="entry name" value="N-ACETYLMURAMOYL-L-ALANINE AMIDASE"/>
    <property type="match status" value="1"/>
</dbReference>
<dbReference type="InterPro" id="IPR036779">
    <property type="entry name" value="LysM_dom_sf"/>
</dbReference>
<evidence type="ECO:0000256" key="2">
    <source>
        <dbReference type="ARBA" id="ARBA00004418"/>
    </source>
</evidence>
<comment type="subcellular location">
    <subcellularLocation>
        <location evidence="2">Periplasm</location>
    </subcellularLocation>
</comment>
<evidence type="ECO:0000256" key="4">
    <source>
        <dbReference type="ARBA" id="ARBA00011901"/>
    </source>
</evidence>
<protein>
    <recommendedName>
        <fullName evidence="9">N-acetylmuramoyl-L-alanine amidase AmiC</fullName>
        <ecNumber evidence="4">3.5.1.28</ecNumber>
    </recommendedName>
</protein>
<evidence type="ECO:0000256" key="1">
    <source>
        <dbReference type="ARBA" id="ARBA00001561"/>
    </source>
</evidence>
<dbReference type="GO" id="GO:0008745">
    <property type="term" value="F:N-acetylmuramoyl-L-alanine amidase activity"/>
    <property type="evidence" value="ECO:0007669"/>
    <property type="project" value="UniProtKB-EC"/>
</dbReference>
<comment type="catalytic activity">
    <reaction evidence="1">
        <text>Hydrolyzes the link between N-acetylmuramoyl residues and L-amino acid residues in certain cell-wall glycopeptides.</text>
        <dbReference type="EC" id="3.5.1.28"/>
    </reaction>
</comment>
<dbReference type="eggNOG" id="COG1388">
    <property type="taxonomic scope" value="Bacteria"/>
</dbReference>
<dbReference type="SMART" id="SM00646">
    <property type="entry name" value="Ami_3"/>
    <property type="match status" value="1"/>
</dbReference>
<evidence type="ECO:0000256" key="8">
    <source>
        <dbReference type="ARBA" id="ARBA00023316"/>
    </source>
</evidence>
<dbReference type="InterPro" id="IPR002508">
    <property type="entry name" value="MurNAc-LAA_cat"/>
</dbReference>
<dbReference type="STRING" id="87626.PTD2_07854"/>
<keyword evidence="5 10" id="KW-0732">Signal</keyword>
<dbReference type="FunFam" id="3.40.630.40:FF:000001">
    <property type="entry name" value="N-acetylmuramoyl-L-alanine amidase"/>
    <property type="match status" value="1"/>
</dbReference>
<dbReference type="SUPFAM" id="SSF54106">
    <property type="entry name" value="LysM domain"/>
    <property type="match status" value="1"/>
</dbReference>
<dbReference type="EC" id="3.5.1.28" evidence="4"/>
<dbReference type="SMART" id="SM00257">
    <property type="entry name" value="LysM"/>
    <property type="match status" value="1"/>
</dbReference>
<feature type="signal peptide" evidence="10">
    <location>
        <begin position="1"/>
        <end position="27"/>
    </location>
</feature>
<sequence>MHIKISTAIFFLLSFVLLSCFSTVTSAANEITSVRVWPSPESTRVVFDLKKQPDFSYFMLKKPLRLVIDFKDTTQQQVLPSISDANSVIEKIRYSTPKKKGWVRIVLELNQTVKPVLFALAPTAPYSDRLVVDLYSAQSQPAESDKNSNTLIAKNRDIRGDRDIVIAVDAGHGGEDPGSIGPSGTYEKTVTLQIAKRLAKLIDSQEGMKAILPRTGDYYVKLNTRSDRARKNKADFLISIHADAFITPQPRGASVFVLSLKRANSEIGKWIEDSEKQSELLGGAADVLKDTQNEKYLAQTLLDMSMDHSMRTGFQVADEVVSELGKVTKLHKKRPQAASLAVLKSPDIPSILVETGYISNPEEERLLKTRDHQEKLATAVFSAVKTYFINNPPDDSLFAQRKALQSKKEQIHKVRSGESLSVVASQYGVSISALKEANKLSTNNIVIGQTLTIPRS</sequence>
<organism evidence="12 13">
    <name type="scientific">Pseudoalteromonas tunicata D2</name>
    <dbReference type="NCBI Taxonomy" id="87626"/>
    <lineage>
        <taxon>Bacteria</taxon>
        <taxon>Pseudomonadati</taxon>
        <taxon>Pseudomonadota</taxon>
        <taxon>Gammaproteobacteria</taxon>
        <taxon>Alteromonadales</taxon>
        <taxon>Pseudoalteromonadaceae</taxon>
        <taxon>Pseudoalteromonas</taxon>
    </lineage>
</organism>
<dbReference type="CDD" id="cd00118">
    <property type="entry name" value="LysM"/>
    <property type="match status" value="1"/>
</dbReference>
<dbReference type="Pfam" id="PF11741">
    <property type="entry name" value="AMIN"/>
    <property type="match status" value="1"/>
</dbReference>
<dbReference type="InterPro" id="IPR021731">
    <property type="entry name" value="AMIN_dom"/>
</dbReference>
<dbReference type="OrthoDB" id="9806267at2"/>
<dbReference type="eggNOG" id="COG0860">
    <property type="taxonomic scope" value="Bacteria"/>
</dbReference>
<keyword evidence="13" id="KW-1185">Reference proteome</keyword>
<dbReference type="GO" id="GO:0071555">
    <property type="term" value="P:cell wall organization"/>
    <property type="evidence" value="ECO:0007669"/>
    <property type="project" value="UniProtKB-KW"/>
</dbReference>
<accession>A4C8M6</accession>
<dbReference type="InterPro" id="IPR018392">
    <property type="entry name" value="LysM"/>
</dbReference>
<comment type="caution">
    <text evidence="12">The sequence shown here is derived from an EMBL/GenBank/DDBJ whole genome shotgun (WGS) entry which is preliminary data.</text>
</comment>
<evidence type="ECO:0000256" key="9">
    <source>
        <dbReference type="ARBA" id="ARBA00074581"/>
    </source>
</evidence>
<evidence type="ECO:0000256" key="5">
    <source>
        <dbReference type="ARBA" id="ARBA00022729"/>
    </source>
</evidence>
<dbReference type="SUPFAM" id="SSF53187">
    <property type="entry name" value="Zn-dependent exopeptidases"/>
    <property type="match status" value="1"/>
</dbReference>
<reference evidence="12 13" key="1">
    <citation type="submission" date="2006-02" db="EMBL/GenBank/DDBJ databases">
        <authorList>
            <person name="Moran M.A."/>
            <person name="Kjelleberg S."/>
            <person name="Egan S."/>
            <person name="Saunders N."/>
            <person name="Thomas T."/>
            <person name="Ferriera S."/>
            <person name="Johnson J."/>
            <person name="Kravitz S."/>
            <person name="Halpern A."/>
            <person name="Remington K."/>
            <person name="Beeson K."/>
            <person name="Tran B."/>
            <person name="Rogers Y.-H."/>
            <person name="Friedman R."/>
            <person name="Venter J.C."/>
        </authorList>
    </citation>
    <scope>NUCLEOTIDE SEQUENCE [LARGE SCALE GENOMIC DNA]</scope>
    <source>
        <strain evidence="12 13">D2</strain>
    </source>
</reference>
<evidence type="ECO:0000256" key="3">
    <source>
        <dbReference type="ARBA" id="ARBA00010860"/>
    </source>
</evidence>
<dbReference type="Pfam" id="PF01476">
    <property type="entry name" value="LysM"/>
    <property type="match status" value="1"/>
</dbReference>
<evidence type="ECO:0000256" key="6">
    <source>
        <dbReference type="ARBA" id="ARBA00022764"/>
    </source>
</evidence>
<comment type="similarity">
    <text evidence="3">Belongs to the N-acetylmuramoyl-L-alanine amidase 3 family.</text>
</comment>
<dbReference type="Gene3D" id="2.60.40.3500">
    <property type="match status" value="1"/>
</dbReference>
<proteinExistence type="inferred from homology"/>
<evidence type="ECO:0000256" key="7">
    <source>
        <dbReference type="ARBA" id="ARBA00022801"/>
    </source>
</evidence>
<keyword evidence="7 12" id="KW-0378">Hydrolase</keyword>
<dbReference type="Pfam" id="PF01520">
    <property type="entry name" value="Amidase_3"/>
    <property type="match status" value="1"/>
</dbReference>